<dbReference type="Proteomes" id="UP000245368">
    <property type="component" value="Chromosome"/>
</dbReference>
<dbReference type="AlphaFoldDB" id="A0A2Z3JK82"/>
<protein>
    <submittedName>
        <fullName evidence="2">Uncharacterized protein</fullName>
    </submittedName>
</protein>
<keyword evidence="1" id="KW-0175">Coiled coil</keyword>
<evidence type="ECO:0000256" key="1">
    <source>
        <dbReference type="SAM" id="Coils"/>
    </source>
</evidence>
<proteinExistence type="predicted"/>
<reference evidence="2 3" key="1">
    <citation type="submission" date="2018-05" db="EMBL/GenBank/DDBJ databases">
        <title>Complete Genome Sequence of Deinococcus sp. strain 17bor-2.</title>
        <authorList>
            <person name="Srinivasan S."/>
        </authorList>
    </citation>
    <scope>NUCLEOTIDE SEQUENCE [LARGE SCALE GENOMIC DNA]</scope>
    <source>
        <strain evidence="2 3">17bor-2</strain>
    </source>
</reference>
<evidence type="ECO:0000313" key="2">
    <source>
        <dbReference type="EMBL" id="AWN24266.1"/>
    </source>
</evidence>
<dbReference type="KEGG" id="dez:DKM44_14370"/>
<dbReference type="EMBL" id="CP029494">
    <property type="protein sequence ID" value="AWN24266.1"/>
    <property type="molecule type" value="Genomic_DNA"/>
</dbReference>
<feature type="coiled-coil region" evidence="1">
    <location>
        <begin position="310"/>
        <end position="337"/>
    </location>
</feature>
<keyword evidence="3" id="KW-1185">Reference proteome</keyword>
<sequence>MAFYPVAMTKERKTEKVKFPQGMGDYEYPNPAGGGVFCLQRRVIGAMCRKTPGEIFRLVDAALSTPLIRRVLEKRPRMTWPELTEKSGEGEEMLAALVGNWAGSFHWEAAPKWFLTFAVDSLSQMATDEHADESLAAWRNTSQADLARVKRENVSPASYLPLLGYWSPTCHPDTVSFELEVPLPSVLEVDGPWDPVAELSQDYRRKVRNRLGKDFARHKPELDAYLEAACAEVEAVRLDPELYRQTHMNKLHQSSGHRLVGEPDRWDYQVSNHLALYVFGGLSYSGIAAEDIEERLRNEASRKAQGDMVRRQKKTSARTIEKEVEALAEQIKIQLRRGRHKGYRQTHRAR</sequence>
<gene>
    <name evidence="2" type="ORF">DKM44_14370</name>
</gene>
<accession>A0A2Z3JK82</accession>
<organism evidence="2 3">
    <name type="scientific">Deinococcus irradiatisoli</name>
    <dbReference type="NCBI Taxonomy" id="2202254"/>
    <lineage>
        <taxon>Bacteria</taxon>
        <taxon>Thermotogati</taxon>
        <taxon>Deinococcota</taxon>
        <taxon>Deinococci</taxon>
        <taxon>Deinococcales</taxon>
        <taxon>Deinococcaceae</taxon>
        <taxon>Deinococcus</taxon>
    </lineage>
</organism>
<name>A0A2Z3JK82_9DEIO</name>
<evidence type="ECO:0000313" key="3">
    <source>
        <dbReference type="Proteomes" id="UP000245368"/>
    </source>
</evidence>